<dbReference type="InterPro" id="IPR008948">
    <property type="entry name" value="L-Aspartase-like"/>
</dbReference>
<dbReference type="EMBL" id="LBTI01000009">
    <property type="protein sequence ID" value="KKQ37778.1"/>
    <property type="molecule type" value="Genomic_DNA"/>
</dbReference>
<dbReference type="GO" id="GO:0016841">
    <property type="term" value="F:ammonia-lyase activity"/>
    <property type="evidence" value="ECO:0007669"/>
    <property type="project" value="UniProtKB-ARBA"/>
</dbReference>
<protein>
    <submittedName>
        <fullName evidence="1">Histidine ammonia-lyase</fullName>
    </submittedName>
</protein>
<dbReference type="STRING" id="1618545.US53_C0009G0009"/>
<dbReference type="CDD" id="cd00332">
    <property type="entry name" value="PAL-HAL"/>
    <property type="match status" value="1"/>
</dbReference>
<dbReference type="SUPFAM" id="SSF48557">
    <property type="entry name" value="L-aspartase-like"/>
    <property type="match status" value="1"/>
</dbReference>
<gene>
    <name evidence="1" type="ORF">US53_C0009G0009</name>
</gene>
<organism evidence="1 2">
    <name type="scientific">Candidatus Woesebacteria bacterium GW2011_GWA1_37_7</name>
    <dbReference type="NCBI Taxonomy" id="1618545"/>
    <lineage>
        <taxon>Bacteria</taxon>
        <taxon>Candidatus Woeseibacteriota</taxon>
    </lineage>
</organism>
<dbReference type="Proteomes" id="UP000034591">
    <property type="component" value="Unassembled WGS sequence"/>
</dbReference>
<dbReference type="AlphaFoldDB" id="A0A0G0H3F0"/>
<dbReference type="Gene3D" id="1.10.275.10">
    <property type="entry name" value="Fumarase/aspartase (N-terminal domain)"/>
    <property type="match status" value="1"/>
</dbReference>
<evidence type="ECO:0000313" key="1">
    <source>
        <dbReference type="EMBL" id="KKQ37778.1"/>
    </source>
</evidence>
<evidence type="ECO:0000313" key="2">
    <source>
        <dbReference type="Proteomes" id="UP000034591"/>
    </source>
</evidence>
<dbReference type="Gene3D" id="1.20.200.10">
    <property type="entry name" value="Fumarase/aspartase (Central domain)"/>
    <property type="match status" value="1"/>
</dbReference>
<dbReference type="PATRIC" id="fig|1618545.3.peg.159"/>
<dbReference type="Pfam" id="PF00221">
    <property type="entry name" value="Lyase_aromatic"/>
    <property type="match status" value="1"/>
</dbReference>
<dbReference type="PANTHER" id="PTHR10362">
    <property type="entry name" value="HISTIDINE AMMONIA-LYASE"/>
    <property type="match status" value="1"/>
</dbReference>
<accession>A0A0G0H3F0</accession>
<dbReference type="InterPro" id="IPR001106">
    <property type="entry name" value="Aromatic_Lyase"/>
</dbReference>
<comment type="caution">
    <text evidence="1">The sequence shown here is derived from an EMBL/GenBank/DDBJ whole genome shotgun (WGS) entry which is preliminary data.</text>
</comment>
<name>A0A0G0H3F0_9BACT</name>
<reference evidence="1 2" key="1">
    <citation type="journal article" date="2015" name="Nature">
        <title>rRNA introns, odd ribosomes, and small enigmatic genomes across a large radiation of phyla.</title>
        <authorList>
            <person name="Brown C.T."/>
            <person name="Hug L.A."/>
            <person name="Thomas B.C."/>
            <person name="Sharon I."/>
            <person name="Castelle C.J."/>
            <person name="Singh A."/>
            <person name="Wilkins M.J."/>
            <person name="Williams K.H."/>
            <person name="Banfield J.F."/>
        </authorList>
    </citation>
    <scope>NUCLEOTIDE SEQUENCE [LARGE SCALE GENOMIC DNA]</scope>
</reference>
<proteinExistence type="predicted"/>
<dbReference type="InterPro" id="IPR024083">
    <property type="entry name" value="Fumarase/histidase_N"/>
</dbReference>
<keyword evidence="1" id="KW-0456">Lyase</keyword>
<sequence>MFDKLFNKYSDSLSNGKIVYLSGDRNLKISEIVRVAKNDTKVAFRIPKSHREKFKLLRKHIIKQVKSGVPIYGTTTSYGGRASVVLNKGNEIKRLVNATRLSDAIIHVDVSTGPPIPKEVVRGGMLIRINMLLSGHSGIRFKNLHALKELLNQNITPIVGRYGTIGASGDLAPNGRVLSCLLHNDSAYVWDKDGIKRHAKDALKVAGIEPITLLPKEGLALVNGDNFSTSAGILILHELLSLMLINTIAASLNIEALKGSTRNFHPLLSNLRPHPGQELEARLLRIMLTGSKLALQELKGFKLRESGKSVQDPYSIRCLPQYYGPDWEAVLEIWNTLQLNANSVSDNPLWTTPETTVKGEKPYQWVSGGNFLAMHVAESVDRMRKIMVHIVKQNDRHIARLVHPDFNNGLPANLSDKSALSQSAFKGLQTQMGMYEVYSMLLANPVTTMFGIHEEFNQDITSHAFTSVIFAWELLNITRLAIATDLICACQAIDLRGGPKLLSPKTKPFYEWLREEVPYIEKEQPLGQYVESVSDHLLESKIVELIKKGMNLWTKS</sequence>